<organism evidence="1 2">
    <name type="scientific">Brevibacterium aurantiacum</name>
    <dbReference type="NCBI Taxonomy" id="273384"/>
    <lineage>
        <taxon>Bacteria</taxon>
        <taxon>Bacillati</taxon>
        <taxon>Actinomycetota</taxon>
        <taxon>Actinomycetes</taxon>
        <taxon>Micrococcales</taxon>
        <taxon>Brevibacteriaceae</taxon>
        <taxon>Brevibacterium</taxon>
    </lineage>
</organism>
<reference evidence="1 2" key="1">
    <citation type="journal article" date="2017" name="Elife">
        <title>Extensive horizontal gene transfer in cheese-associated bacteria.</title>
        <authorList>
            <person name="Bonham K.S."/>
            <person name="Wolfe B.E."/>
            <person name="Dutton R.J."/>
        </authorList>
    </citation>
    <scope>NUCLEOTIDE SEQUENCE [LARGE SCALE GENOMIC DNA]</scope>
    <source>
        <strain evidence="1 2">738_8</strain>
    </source>
</reference>
<name>A0A2A3ZLA0_BREAU</name>
<evidence type="ECO:0000313" key="1">
    <source>
        <dbReference type="EMBL" id="PCC52155.1"/>
    </source>
</evidence>
<protein>
    <submittedName>
        <fullName evidence="1">Uncharacterized protein</fullName>
    </submittedName>
</protein>
<accession>A0A2A3ZLA0</accession>
<dbReference type="Proteomes" id="UP000217881">
    <property type="component" value="Unassembled WGS sequence"/>
</dbReference>
<gene>
    <name evidence="1" type="ORF">CIK59_18150</name>
</gene>
<dbReference type="EMBL" id="NRHA01000027">
    <property type="protein sequence ID" value="PCC52155.1"/>
    <property type="molecule type" value="Genomic_DNA"/>
</dbReference>
<evidence type="ECO:0000313" key="2">
    <source>
        <dbReference type="Proteomes" id="UP000217881"/>
    </source>
</evidence>
<comment type="caution">
    <text evidence="1">The sequence shown here is derived from an EMBL/GenBank/DDBJ whole genome shotgun (WGS) entry which is preliminary data.</text>
</comment>
<proteinExistence type="predicted"/>
<sequence>MNSRSRIEPFPSHRSRNAVERSFAYAKQWRHLATRFIKLAIVSRATDVISAKPSVPTSQ</sequence>
<dbReference type="AlphaFoldDB" id="A0A2A3ZLA0"/>